<reference evidence="1 2" key="1">
    <citation type="journal article" date="2018" name="Nat. Ecol. Evol.">
        <title>Pezizomycetes genomes reveal the molecular basis of ectomycorrhizal truffle lifestyle.</title>
        <authorList>
            <person name="Murat C."/>
            <person name="Payen T."/>
            <person name="Noel B."/>
            <person name="Kuo A."/>
            <person name="Morin E."/>
            <person name="Chen J."/>
            <person name="Kohler A."/>
            <person name="Krizsan K."/>
            <person name="Balestrini R."/>
            <person name="Da Silva C."/>
            <person name="Montanini B."/>
            <person name="Hainaut M."/>
            <person name="Levati E."/>
            <person name="Barry K.W."/>
            <person name="Belfiori B."/>
            <person name="Cichocki N."/>
            <person name="Clum A."/>
            <person name="Dockter R.B."/>
            <person name="Fauchery L."/>
            <person name="Guy J."/>
            <person name="Iotti M."/>
            <person name="Le Tacon F."/>
            <person name="Lindquist E.A."/>
            <person name="Lipzen A."/>
            <person name="Malagnac F."/>
            <person name="Mello A."/>
            <person name="Molinier V."/>
            <person name="Miyauchi S."/>
            <person name="Poulain J."/>
            <person name="Riccioni C."/>
            <person name="Rubini A."/>
            <person name="Sitrit Y."/>
            <person name="Splivallo R."/>
            <person name="Traeger S."/>
            <person name="Wang M."/>
            <person name="Zifcakova L."/>
            <person name="Wipf D."/>
            <person name="Zambonelli A."/>
            <person name="Paolocci F."/>
            <person name="Nowrousian M."/>
            <person name="Ottonello S."/>
            <person name="Baldrian P."/>
            <person name="Spatafora J.W."/>
            <person name="Henrissat B."/>
            <person name="Nagy L.G."/>
            <person name="Aury J.M."/>
            <person name="Wincker P."/>
            <person name="Grigoriev I.V."/>
            <person name="Bonfante P."/>
            <person name="Martin F.M."/>
        </authorList>
    </citation>
    <scope>NUCLEOTIDE SEQUENCE [LARGE SCALE GENOMIC DNA]</scope>
    <source>
        <strain evidence="1 2">CCBAS932</strain>
    </source>
</reference>
<dbReference type="EMBL" id="ML119148">
    <property type="protein sequence ID" value="RPB09802.1"/>
    <property type="molecule type" value="Genomic_DNA"/>
</dbReference>
<dbReference type="InParanoid" id="A0A3N4KKI2"/>
<gene>
    <name evidence="1" type="ORF">P167DRAFT_576878</name>
</gene>
<evidence type="ECO:0000313" key="1">
    <source>
        <dbReference type="EMBL" id="RPB09802.1"/>
    </source>
</evidence>
<dbReference type="AlphaFoldDB" id="A0A3N4KKI2"/>
<protein>
    <submittedName>
        <fullName evidence="1">Uncharacterized protein</fullName>
    </submittedName>
</protein>
<accession>A0A3N4KKI2</accession>
<organism evidence="1 2">
    <name type="scientific">Morchella conica CCBAS932</name>
    <dbReference type="NCBI Taxonomy" id="1392247"/>
    <lineage>
        <taxon>Eukaryota</taxon>
        <taxon>Fungi</taxon>
        <taxon>Dikarya</taxon>
        <taxon>Ascomycota</taxon>
        <taxon>Pezizomycotina</taxon>
        <taxon>Pezizomycetes</taxon>
        <taxon>Pezizales</taxon>
        <taxon>Morchellaceae</taxon>
        <taxon>Morchella</taxon>
    </lineage>
</organism>
<dbReference type="OrthoDB" id="10331419at2759"/>
<sequence>MSSTQDNTTTNIVSPQISVPLGVRLSPQLNTIARLEKRRSKLYEVRDSSRLQLHQNENEIYYGLRFQCPEIMPPLELFIRAGLRCFEGIDIGGAINRMDPDVRSRFTECLVKHRTLAMFKLRVDKRMAEVQSLLDAARAGAADSEQSGERYREAEYCNLS</sequence>
<evidence type="ECO:0000313" key="2">
    <source>
        <dbReference type="Proteomes" id="UP000277580"/>
    </source>
</evidence>
<keyword evidence="2" id="KW-1185">Reference proteome</keyword>
<dbReference type="Proteomes" id="UP000277580">
    <property type="component" value="Unassembled WGS sequence"/>
</dbReference>
<name>A0A3N4KKI2_9PEZI</name>
<proteinExistence type="predicted"/>